<reference evidence="9 10" key="1">
    <citation type="submission" date="2016-11" db="EMBL/GenBank/DDBJ databases">
        <authorList>
            <person name="Jaros S."/>
            <person name="Januszkiewicz K."/>
            <person name="Wedrychowicz H."/>
        </authorList>
    </citation>
    <scope>NUCLEOTIDE SEQUENCE [LARGE SCALE GENOMIC DNA]</scope>
    <source>
        <strain evidence="9 10">DSM 15929</strain>
    </source>
</reference>
<dbReference type="AlphaFoldDB" id="A0A1M7BJ39"/>
<name>A0A1M7BJ39_9FIRM</name>
<dbReference type="PANTHER" id="PTHR21445">
    <property type="entry name" value="ENDONUCLEASE IV ENDODEOXYRIBONUCLEASE IV"/>
    <property type="match status" value="1"/>
</dbReference>
<feature type="binding site" evidence="7">
    <location>
        <position position="195"/>
    </location>
    <ligand>
        <name>Zn(2+)</name>
        <dbReference type="ChEBI" id="CHEBI:29105"/>
        <label>2</label>
    </ligand>
</feature>
<evidence type="ECO:0000256" key="3">
    <source>
        <dbReference type="ARBA" id="ARBA00022763"/>
    </source>
</evidence>
<dbReference type="EMBL" id="FRAC01000037">
    <property type="protein sequence ID" value="SHL54933.1"/>
    <property type="molecule type" value="Genomic_DNA"/>
</dbReference>
<dbReference type="InterPro" id="IPR013022">
    <property type="entry name" value="Xyl_isomerase-like_TIM-brl"/>
</dbReference>
<dbReference type="Proteomes" id="UP000184386">
    <property type="component" value="Unassembled WGS sequence"/>
</dbReference>
<keyword evidence="7" id="KW-0540">Nuclease</keyword>
<evidence type="ECO:0000259" key="8">
    <source>
        <dbReference type="Pfam" id="PF01261"/>
    </source>
</evidence>
<feature type="binding site" evidence="7">
    <location>
        <position position="208"/>
    </location>
    <ligand>
        <name>Zn(2+)</name>
        <dbReference type="ChEBI" id="CHEBI:29105"/>
        <label>3</label>
    </ligand>
</feature>
<feature type="binding site" evidence="7">
    <location>
        <position position="91"/>
    </location>
    <ligand>
        <name>Zn(2+)</name>
        <dbReference type="ChEBI" id="CHEBI:29105"/>
        <label>1</label>
    </ligand>
</feature>
<dbReference type="Gene3D" id="3.20.20.150">
    <property type="entry name" value="Divalent-metal-dependent TIM barrel enzymes"/>
    <property type="match status" value="1"/>
</dbReference>
<evidence type="ECO:0000256" key="2">
    <source>
        <dbReference type="ARBA" id="ARBA00022723"/>
    </source>
</evidence>
<feature type="binding site" evidence="7">
    <location>
        <position position="163"/>
    </location>
    <ligand>
        <name>Zn(2+)</name>
        <dbReference type="ChEBI" id="CHEBI:29105"/>
        <label>3</label>
    </ligand>
</feature>
<proteinExistence type="inferred from homology"/>
<keyword evidence="3 7" id="KW-0227">DNA damage</keyword>
<dbReference type="Pfam" id="PF01261">
    <property type="entry name" value="AP_endonuc_2"/>
    <property type="match status" value="1"/>
</dbReference>
<dbReference type="GO" id="GO:0006284">
    <property type="term" value="P:base-excision repair"/>
    <property type="evidence" value="ECO:0007669"/>
    <property type="project" value="TreeGrafter"/>
</dbReference>
<dbReference type="GO" id="GO:0003906">
    <property type="term" value="F:DNA-(apurinic or apyrimidinic site) endonuclease activity"/>
    <property type="evidence" value="ECO:0007669"/>
    <property type="project" value="TreeGrafter"/>
</dbReference>
<dbReference type="InterPro" id="IPR036237">
    <property type="entry name" value="Xyl_isomerase-like_sf"/>
</dbReference>
<feature type="domain" description="Xylose isomerase-like TIM barrel" evidence="8">
    <location>
        <begin position="4"/>
        <end position="257"/>
    </location>
</feature>
<evidence type="ECO:0000256" key="5">
    <source>
        <dbReference type="ARBA" id="ARBA00022833"/>
    </source>
</evidence>
<dbReference type="NCBIfam" id="TIGR00587">
    <property type="entry name" value="nfo"/>
    <property type="match status" value="1"/>
</dbReference>
<feature type="binding site" evidence="7">
    <location>
        <position position="126"/>
    </location>
    <ligand>
        <name>Zn(2+)</name>
        <dbReference type="ChEBI" id="CHEBI:29105"/>
        <label>1</label>
    </ligand>
</feature>
<dbReference type="PANTHER" id="PTHR21445:SF0">
    <property type="entry name" value="APURINIC-APYRIMIDINIC ENDONUCLEASE"/>
    <property type="match status" value="1"/>
</dbReference>
<dbReference type="PROSITE" id="PS00731">
    <property type="entry name" value="AP_NUCLEASE_F2_3"/>
    <property type="match status" value="1"/>
</dbReference>
<evidence type="ECO:0000256" key="6">
    <source>
        <dbReference type="ARBA" id="ARBA00023204"/>
    </source>
</evidence>
<dbReference type="InterPro" id="IPR018246">
    <property type="entry name" value="AP_endonuc_F2_Zn_BS"/>
</dbReference>
<evidence type="ECO:0000313" key="10">
    <source>
        <dbReference type="Proteomes" id="UP000184386"/>
    </source>
</evidence>
<dbReference type="HAMAP" id="MF_00152">
    <property type="entry name" value="Nfo"/>
    <property type="match status" value="1"/>
</dbReference>
<dbReference type="PROSITE" id="PS51432">
    <property type="entry name" value="AP_NUCLEASE_F2_4"/>
    <property type="match status" value="1"/>
</dbReference>
<feature type="binding site" evidence="7">
    <location>
        <position position="240"/>
    </location>
    <ligand>
        <name>Zn(2+)</name>
        <dbReference type="ChEBI" id="CHEBI:29105"/>
        <label>2</label>
    </ligand>
</feature>
<dbReference type="GO" id="GO:0008270">
    <property type="term" value="F:zinc ion binding"/>
    <property type="evidence" value="ECO:0007669"/>
    <property type="project" value="UniProtKB-UniRule"/>
</dbReference>
<dbReference type="CDD" id="cd00019">
    <property type="entry name" value="AP2Ec"/>
    <property type="match status" value="1"/>
</dbReference>
<keyword evidence="7 9" id="KW-0255">Endonuclease</keyword>
<dbReference type="EC" id="3.1.21.2" evidence="7"/>
<gene>
    <name evidence="7" type="primary">nfo</name>
    <name evidence="9" type="ORF">SAMN02745136_05144</name>
</gene>
<evidence type="ECO:0000256" key="7">
    <source>
        <dbReference type="HAMAP-Rule" id="MF_00152"/>
    </source>
</evidence>
<comment type="cofactor">
    <cofactor evidence="7">
        <name>Zn(2+)</name>
        <dbReference type="ChEBI" id="CHEBI:29105"/>
    </cofactor>
    <text evidence="7">Binds 3 Zn(2+) ions.</text>
</comment>
<comment type="catalytic activity">
    <reaction evidence="7">
        <text>Endonucleolytic cleavage to 5'-phosphooligonucleotide end-products.</text>
        <dbReference type="EC" id="3.1.21.2"/>
    </reaction>
</comment>
<feature type="binding site" evidence="7">
    <location>
        <position position="51"/>
    </location>
    <ligand>
        <name>Zn(2+)</name>
        <dbReference type="ChEBI" id="CHEBI:29105"/>
        <label>1</label>
    </ligand>
</feature>
<dbReference type="InterPro" id="IPR001719">
    <property type="entry name" value="AP_endonuc_2"/>
</dbReference>
<feature type="binding site" evidence="7">
    <location>
        <position position="126"/>
    </location>
    <ligand>
        <name>Zn(2+)</name>
        <dbReference type="ChEBI" id="CHEBI:29105"/>
        <label>2</label>
    </ligand>
</feature>
<accession>A0A1M7BJ39</accession>
<feature type="binding site" evidence="7">
    <location>
        <position position="210"/>
    </location>
    <ligand>
        <name>Zn(2+)</name>
        <dbReference type="ChEBI" id="CHEBI:29105"/>
        <label>3</label>
    </ligand>
</feature>
<keyword evidence="5 7" id="KW-0862">Zinc</keyword>
<dbReference type="SUPFAM" id="SSF51658">
    <property type="entry name" value="Xylose isomerase-like"/>
    <property type="match status" value="1"/>
</dbReference>
<keyword evidence="6 7" id="KW-0234">DNA repair</keyword>
<dbReference type="FunFam" id="3.20.20.150:FF:000001">
    <property type="entry name" value="Probable endonuclease 4"/>
    <property type="match status" value="1"/>
</dbReference>
<dbReference type="GO" id="GO:0008081">
    <property type="term" value="F:phosphoric diester hydrolase activity"/>
    <property type="evidence" value="ECO:0007669"/>
    <property type="project" value="TreeGrafter"/>
</dbReference>
<sequence length="265" mass="30162">MGKDALSIGANTLQFFARNPRGAKAKAADYNDMSKFKELLEENNFATIMAHAPYTMNGCSPKSHLRELSAQMFAEDLERMEFFPGNFYNFHPGSRLGQEVREATEQIADMLNQVMFKEMHTTILLETMSGKGSEMGWRFEEIQAILERVHLQDKVGVCMDACHMWNAGYDMVGGLDEVVEEFDHIIGLHRLKAFHLNDSMDEKGNRKDRHARIGMGRMGAEAAKGIINHPKLKDLIFILETPADLVGHRDEIELLRDAYNWKDLP</sequence>
<organism evidence="9 10">
    <name type="scientific">Anaerocolumna jejuensis DSM 15929</name>
    <dbReference type="NCBI Taxonomy" id="1121322"/>
    <lineage>
        <taxon>Bacteria</taxon>
        <taxon>Bacillati</taxon>
        <taxon>Bacillota</taxon>
        <taxon>Clostridia</taxon>
        <taxon>Lachnospirales</taxon>
        <taxon>Lachnospiraceae</taxon>
        <taxon>Anaerocolumna</taxon>
    </lineage>
</organism>
<dbReference type="STRING" id="1121322.SAMN02745136_05144"/>
<evidence type="ECO:0000256" key="4">
    <source>
        <dbReference type="ARBA" id="ARBA00022801"/>
    </source>
</evidence>
<feature type="binding site" evidence="7">
    <location>
        <position position="160"/>
    </location>
    <ligand>
        <name>Zn(2+)</name>
        <dbReference type="ChEBI" id="CHEBI:29105"/>
        <label>2</label>
    </ligand>
</feature>
<dbReference type="SMART" id="SM00518">
    <property type="entry name" value="AP2Ec"/>
    <property type="match status" value="1"/>
</dbReference>
<keyword evidence="2 7" id="KW-0479">Metal-binding</keyword>
<comment type="similarity">
    <text evidence="1 7">Belongs to the AP endonuclease 2 family.</text>
</comment>
<keyword evidence="4 7" id="KW-0378">Hydrolase</keyword>
<protein>
    <recommendedName>
        <fullName evidence="7">Probable endonuclease 4</fullName>
        <ecNumber evidence="7">3.1.21.2</ecNumber>
    </recommendedName>
    <alternativeName>
        <fullName evidence="7">Endodeoxyribonuclease IV</fullName>
    </alternativeName>
    <alternativeName>
        <fullName evidence="7">Endonuclease IV</fullName>
    </alternativeName>
</protein>
<comment type="function">
    <text evidence="7">Endonuclease IV plays a role in DNA repair. It cleaves phosphodiester bonds at apurinic or apyrimidinic (AP) sites, generating a 3'-hydroxyl group and a 5'-terminal sugar phosphate.</text>
</comment>
<evidence type="ECO:0000256" key="1">
    <source>
        <dbReference type="ARBA" id="ARBA00005340"/>
    </source>
</evidence>
<keyword evidence="10" id="KW-1185">Reference proteome</keyword>
<evidence type="ECO:0000313" key="9">
    <source>
        <dbReference type="EMBL" id="SHL54933.1"/>
    </source>
</evidence>
<dbReference type="GO" id="GO:0008833">
    <property type="term" value="F:deoxyribonuclease IV (phage-T4-induced) activity"/>
    <property type="evidence" value="ECO:0007669"/>
    <property type="project" value="UniProtKB-UniRule"/>
</dbReference>
<dbReference type="GO" id="GO:0003677">
    <property type="term" value="F:DNA binding"/>
    <property type="evidence" value="ECO:0007669"/>
    <property type="project" value="InterPro"/>
</dbReference>